<dbReference type="PANTHER" id="PTHR43540:SF1">
    <property type="entry name" value="ISOCHORISMATASE HYDROLASE"/>
    <property type="match status" value="1"/>
</dbReference>
<gene>
    <name evidence="3" type="ORF">SAMN05444362_104217</name>
</gene>
<dbReference type="InterPro" id="IPR050272">
    <property type="entry name" value="Isochorismatase-like_hydrls"/>
</dbReference>
<protein>
    <submittedName>
        <fullName evidence="3">Nicotinamidase-related amidase</fullName>
    </submittedName>
</protein>
<dbReference type="GO" id="GO:0016787">
    <property type="term" value="F:hydrolase activity"/>
    <property type="evidence" value="ECO:0007669"/>
    <property type="project" value="UniProtKB-KW"/>
</dbReference>
<dbReference type="Proteomes" id="UP000184480">
    <property type="component" value="Unassembled WGS sequence"/>
</dbReference>
<evidence type="ECO:0000313" key="4">
    <source>
        <dbReference type="Proteomes" id="UP000184480"/>
    </source>
</evidence>
<dbReference type="Gene3D" id="3.40.50.850">
    <property type="entry name" value="Isochorismatase-like"/>
    <property type="match status" value="1"/>
</dbReference>
<proteinExistence type="predicted"/>
<feature type="domain" description="Isochorismatase-like" evidence="2">
    <location>
        <begin position="3"/>
        <end position="142"/>
    </location>
</feature>
<accession>A0A1M4ZWY7</accession>
<dbReference type="EMBL" id="FQUC01000004">
    <property type="protein sequence ID" value="SHF22521.1"/>
    <property type="molecule type" value="Genomic_DNA"/>
</dbReference>
<dbReference type="STRING" id="1346286.SAMN05444362_104217"/>
<name>A0A1M4ZWY7_9BACT</name>
<sequence>MKALLIVDMQIGCFKPYTIRHNTLQTIERINLLSVKFRSLGYPVIYIQHDGTKEDYLFPGTNDFNILPELIQESSDLVVIKDANDAFYNTELESLLSKEGINELYVCGCATDFCVDSTVKAALVRDLKIYIASDAHTTATRPHIDAVTIIQYYNWLWENMTPTKDKITVETTAQLISSL</sequence>
<dbReference type="InterPro" id="IPR000868">
    <property type="entry name" value="Isochorismatase-like_dom"/>
</dbReference>
<evidence type="ECO:0000256" key="1">
    <source>
        <dbReference type="ARBA" id="ARBA00022801"/>
    </source>
</evidence>
<evidence type="ECO:0000259" key="2">
    <source>
        <dbReference type="Pfam" id="PF00857"/>
    </source>
</evidence>
<dbReference type="RefSeq" id="WP_062182046.1">
    <property type="nucleotide sequence ID" value="NZ_BBXL01000015.1"/>
</dbReference>
<dbReference type="InterPro" id="IPR036380">
    <property type="entry name" value="Isochorismatase-like_sf"/>
</dbReference>
<evidence type="ECO:0000313" key="3">
    <source>
        <dbReference type="EMBL" id="SHF22521.1"/>
    </source>
</evidence>
<reference evidence="4" key="1">
    <citation type="submission" date="2016-11" db="EMBL/GenBank/DDBJ databases">
        <authorList>
            <person name="Varghese N."/>
            <person name="Submissions S."/>
        </authorList>
    </citation>
    <scope>NUCLEOTIDE SEQUENCE [LARGE SCALE GENOMIC DNA]</scope>
    <source>
        <strain evidence="4">DSM 27370</strain>
    </source>
</reference>
<dbReference type="OrthoDB" id="9785724at2"/>
<dbReference type="SUPFAM" id="SSF52499">
    <property type="entry name" value="Isochorismatase-like hydrolases"/>
    <property type="match status" value="1"/>
</dbReference>
<keyword evidence="1" id="KW-0378">Hydrolase</keyword>
<dbReference type="AlphaFoldDB" id="A0A1M4ZWY7"/>
<dbReference type="PANTHER" id="PTHR43540">
    <property type="entry name" value="PEROXYUREIDOACRYLATE/UREIDOACRYLATE AMIDOHYDROLASE-RELATED"/>
    <property type="match status" value="1"/>
</dbReference>
<organism evidence="3 4">
    <name type="scientific">Dysgonomonas macrotermitis</name>
    <dbReference type="NCBI Taxonomy" id="1346286"/>
    <lineage>
        <taxon>Bacteria</taxon>
        <taxon>Pseudomonadati</taxon>
        <taxon>Bacteroidota</taxon>
        <taxon>Bacteroidia</taxon>
        <taxon>Bacteroidales</taxon>
        <taxon>Dysgonomonadaceae</taxon>
        <taxon>Dysgonomonas</taxon>
    </lineage>
</organism>
<keyword evidence="4" id="KW-1185">Reference proteome</keyword>
<dbReference type="Pfam" id="PF00857">
    <property type="entry name" value="Isochorismatase"/>
    <property type="match status" value="1"/>
</dbReference>